<keyword evidence="5" id="KW-0560">Oxidoreductase</keyword>
<feature type="compositionally biased region" description="Basic and acidic residues" evidence="6">
    <location>
        <begin position="30"/>
        <end position="43"/>
    </location>
</feature>
<keyword evidence="3" id="KW-0285">Flavoprotein</keyword>
<evidence type="ECO:0000256" key="6">
    <source>
        <dbReference type="SAM" id="MobiDB-lite"/>
    </source>
</evidence>
<comment type="caution">
    <text evidence="8">The sequence shown here is derived from an EMBL/GenBank/DDBJ whole genome shotgun (WGS) entry which is preliminary data.</text>
</comment>
<dbReference type="InterPro" id="IPR006094">
    <property type="entry name" value="Oxid_FAD_bind_N"/>
</dbReference>
<dbReference type="Pfam" id="PF01565">
    <property type="entry name" value="FAD_binding_4"/>
    <property type="match status" value="1"/>
</dbReference>
<dbReference type="PANTHER" id="PTHR42973">
    <property type="entry name" value="BINDING OXIDOREDUCTASE, PUTATIVE (AFU_ORTHOLOGUE AFUA_1G17690)-RELATED"/>
    <property type="match status" value="1"/>
</dbReference>
<dbReference type="InterPro" id="IPR016169">
    <property type="entry name" value="FAD-bd_PCMH_sub2"/>
</dbReference>
<accession>A0AAE3ZEV8</accession>
<dbReference type="GO" id="GO:0071949">
    <property type="term" value="F:FAD binding"/>
    <property type="evidence" value="ECO:0007669"/>
    <property type="project" value="InterPro"/>
</dbReference>
<keyword evidence="4" id="KW-0274">FAD</keyword>
<evidence type="ECO:0000256" key="3">
    <source>
        <dbReference type="ARBA" id="ARBA00022630"/>
    </source>
</evidence>
<proteinExistence type="inferred from homology"/>
<evidence type="ECO:0000256" key="4">
    <source>
        <dbReference type="ARBA" id="ARBA00022827"/>
    </source>
</evidence>
<protein>
    <submittedName>
        <fullName evidence="8">FAD/FMN-containing dehydrogenase</fullName>
    </submittedName>
</protein>
<evidence type="ECO:0000256" key="5">
    <source>
        <dbReference type="ARBA" id="ARBA00023002"/>
    </source>
</evidence>
<feature type="region of interest" description="Disordered" evidence="6">
    <location>
        <begin position="1"/>
        <end position="60"/>
    </location>
</feature>
<feature type="domain" description="FAD-binding PCMH-type" evidence="7">
    <location>
        <begin position="102"/>
        <end position="270"/>
    </location>
</feature>
<gene>
    <name evidence="8" type="ORF">JOF55_002153</name>
</gene>
<organism evidence="8 9">
    <name type="scientific">Haloactinomyces albus</name>
    <dbReference type="NCBI Taxonomy" id="1352928"/>
    <lineage>
        <taxon>Bacteria</taxon>
        <taxon>Bacillati</taxon>
        <taxon>Actinomycetota</taxon>
        <taxon>Actinomycetes</taxon>
        <taxon>Actinopolysporales</taxon>
        <taxon>Actinopolysporaceae</taxon>
        <taxon>Haloactinomyces</taxon>
    </lineage>
</organism>
<dbReference type="SUPFAM" id="SSF56176">
    <property type="entry name" value="FAD-binding/transporter-associated domain-like"/>
    <property type="match status" value="1"/>
</dbReference>
<feature type="compositionally biased region" description="Low complexity" evidence="6">
    <location>
        <begin position="1"/>
        <end position="16"/>
    </location>
</feature>
<dbReference type="Gene3D" id="3.30.465.10">
    <property type="match status" value="1"/>
</dbReference>
<reference evidence="8" key="1">
    <citation type="submission" date="2023-07" db="EMBL/GenBank/DDBJ databases">
        <title>Sequencing the genomes of 1000 actinobacteria strains.</title>
        <authorList>
            <person name="Klenk H.-P."/>
        </authorList>
    </citation>
    <scope>NUCLEOTIDE SEQUENCE</scope>
    <source>
        <strain evidence="8">DSM 45977</strain>
    </source>
</reference>
<evidence type="ECO:0000256" key="1">
    <source>
        <dbReference type="ARBA" id="ARBA00001974"/>
    </source>
</evidence>
<comment type="cofactor">
    <cofactor evidence="1">
        <name>FAD</name>
        <dbReference type="ChEBI" id="CHEBI:57692"/>
    </cofactor>
</comment>
<dbReference type="InterPro" id="IPR036318">
    <property type="entry name" value="FAD-bd_PCMH-like_sf"/>
</dbReference>
<dbReference type="Gene3D" id="3.40.462.20">
    <property type="match status" value="1"/>
</dbReference>
<dbReference type="Proteomes" id="UP001180845">
    <property type="component" value="Unassembled WGS sequence"/>
</dbReference>
<dbReference type="Gene3D" id="3.30.43.10">
    <property type="entry name" value="Uridine Diphospho-n-acetylenolpyruvylglucosamine Reductase, domain 2"/>
    <property type="match status" value="1"/>
</dbReference>
<evidence type="ECO:0000259" key="7">
    <source>
        <dbReference type="PROSITE" id="PS51387"/>
    </source>
</evidence>
<dbReference type="InterPro" id="IPR012951">
    <property type="entry name" value="BBE"/>
</dbReference>
<dbReference type="AlphaFoldDB" id="A0AAE3ZEV8"/>
<dbReference type="GO" id="GO:0016491">
    <property type="term" value="F:oxidoreductase activity"/>
    <property type="evidence" value="ECO:0007669"/>
    <property type="project" value="UniProtKB-KW"/>
</dbReference>
<dbReference type="PANTHER" id="PTHR42973:SF39">
    <property type="entry name" value="FAD-BINDING PCMH-TYPE DOMAIN-CONTAINING PROTEIN"/>
    <property type="match status" value="1"/>
</dbReference>
<sequence length="528" mass="56656">MTSAVLTTAATSSVDTGTRGDGQESLLARAARDQRVGVRHDRAPSTPVPSVPAAESRAVGADRRRGFGATVHDELAPHVRGEVLLAGDAGYEEASSGYNLVLEHHPAVVVRASGPADVMSAVAFATRHETPVSVLNTGHSTAVSADGSVLINTRRMQGVRIDPHQRVARLEAGATWDRVIHEASAFGLAPLSGSSSSVGAVGYTLGGGLGLLGRGFGYAADHVRSIDIVTAHGTLRQVTPEQYADLFWALRGGKGNFGVITSMEIDLFPVTRLYAGGLYFRGSDAKEVLNAYRRWTRTVPEAMTSSLALIRFPWGAELPDELRGRFVVHVRIAHDGTAEEGERLIRPLRDAAATVLDTVADVPYTSTDGIHSDPVEPFPLLERSSCLRELDEDAVDALLHMVGPDSTCPMRLVELRHLGGALGREPRTPNAVGNRDARFLLYTAGPATAVDVDEVRDHAQATVDRMAPWSTGGVLLNFLGADDVTAQHIRAAYGTEDYRKLLRVKRAYDPENLFRVNHNIVPGVEAEV</sequence>
<evidence type="ECO:0000313" key="9">
    <source>
        <dbReference type="Proteomes" id="UP001180845"/>
    </source>
</evidence>
<dbReference type="InterPro" id="IPR050416">
    <property type="entry name" value="FAD-linked_Oxidoreductase"/>
</dbReference>
<dbReference type="Pfam" id="PF08031">
    <property type="entry name" value="BBE"/>
    <property type="match status" value="1"/>
</dbReference>
<dbReference type="InterPro" id="IPR016166">
    <property type="entry name" value="FAD-bd_PCMH"/>
</dbReference>
<evidence type="ECO:0000313" key="8">
    <source>
        <dbReference type="EMBL" id="MDR7301972.1"/>
    </source>
</evidence>
<dbReference type="EMBL" id="JAVDXW010000001">
    <property type="protein sequence ID" value="MDR7301972.1"/>
    <property type="molecule type" value="Genomic_DNA"/>
</dbReference>
<evidence type="ECO:0000256" key="2">
    <source>
        <dbReference type="ARBA" id="ARBA00005466"/>
    </source>
</evidence>
<keyword evidence="9" id="KW-1185">Reference proteome</keyword>
<dbReference type="PROSITE" id="PS51387">
    <property type="entry name" value="FAD_PCMH"/>
    <property type="match status" value="1"/>
</dbReference>
<dbReference type="InterPro" id="IPR016167">
    <property type="entry name" value="FAD-bd_PCMH_sub1"/>
</dbReference>
<name>A0AAE3ZEV8_9ACTN</name>
<comment type="similarity">
    <text evidence="2">Belongs to the oxygen-dependent FAD-linked oxidoreductase family.</text>
</comment>